<keyword evidence="2" id="KW-1185">Reference proteome</keyword>
<dbReference type="EMBL" id="CM044706">
    <property type="protein sequence ID" value="KAI5659292.1"/>
    <property type="molecule type" value="Genomic_DNA"/>
</dbReference>
<comment type="caution">
    <text evidence="1">The sequence shown here is derived from an EMBL/GenBank/DDBJ whole genome shotgun (WGS) entry which is preliminary data.</text>
</comment>
<evidence type="ECO:0000313" key="2">
    <source>
        <dbReference type="Proteomes" id="UP001060085"/>
    </source>
</evidence>
<dbReference type="Proteomes" id="UP001060085">
    <property type="component" value="Linkage Group LG06"/>
</dbReference>
<proteinExistence type="predicted"/>
<gene>
    <name evidence="1" type="ORF">M9H77_28085</name>
</gene>
<sequence>MTKVTADLKLTKHQIETLKNKTNAGRVASMGIPYLRYEPTALRIALDLRERIQLPLPQGYFSNAIIDVMASSYSGELISRPLSYTASKIREPISQVTNKYVKSSIEFFENCGTSIPHEICLKNVHVV</sequence>
<protein>
    <submittedName>
        <fullName evidence="1">Uncharacterized protein</fullName>
    </submittedName>
</protein>
<accession>A0ACC0AEB8</accession>
<name>A0ACC0AEB8_CATRO</name>
<evidence type="ECO:0000313" key="1">
    <source>
        <dbReference type="EMBL" id="KAI5659292.1"/>
    </source>
</evidence>
<reference evidence="2" key="1">
    <citation type="journal article" date="2023" name="Nat. Plants">
        <title>Single-cell RNA sequencing provides a high-resolution roadmap for understanding the multicellular compartmentation of specialized metabolism.</title>
        <authorList>
            <person name="Sun S."/>
            <person name="Shen X."/>
            <person name="Li Y."/>
            <person name="Li Y."/>
            <person name="Wang S."/>
            <person name="Li R."/>
            <person name="Zhang H."/>
            <person name="Shen G."/>
            <person name="Guo B."/>
            <person name="Wei J."/>
            <person name="Xu J."/>
            <person name="St-Pierre B."/>
            <person name="Chen S."/>
            <person name="Sun C."/>
        </authorList>
    </citation>
    <scope>NUCLEOTIDE SEQUENCE [LARGE SCALE GENOMIC DNA]</scope>
</reference>
<organism evidence="1 2">
    <name type="scientific">Catharanthus roseus</name>
    <name type="common">Madagascar periwinkle</name>
    <name type="synonym">Vinca rosea</name>
    <dbReference type="NCBI Taxonomy" id="4058"/>
    <lineage>
        <taxon>Eukaryota</taxon>
        <taxon>Viridiplantae</taxon>
        <taxon>Streptophyta</taxon>
        <taxon>Embryophyta</taxon>
        <taxon>Tracheophyta</taxon>
        <taxon>Spermatophyta</taxon>
        <taxon>Magnoliopsida</taxon>
        <taxon>eudicotyledons</taxon>
        <taxon>Gunneridae</taxon>
        <taxon>Pentapetalae</taxon>
        <taxon>asterids</taxon>
        <taxon>lamiids</taxon>
        <taxon>Gentianales</taxon>
        <taxon>Apocynaceae</taxon>
        <taxon>Rauvolfioideae</taxon>
        <taxon>Vinceae</taxon>
        <taxon>Catharanthinae</taxon>
        <taxon>Catharanthus</taxon>
    </lineage>
</organism>